<evidence type="ECO:0000256" key="3">
    <source>
        <dbReference type="ARBA" id="ARBA00022532"/>
    </source>
</evidence>
<dbReference type="InterPro" id="IPR036291">
    <property type="entry name" value="NAD(P)-bd_dom_sf"/>
</dbReference>
<dbReference type="InParanoid" id="B4MY59"/>
<dbReference type="Pfam" id="PF02866">
    <property type="entry name" value="Ldh_1_C"/>
    <property type="match status" value="1"/>
</dbReference>
<evidence type="ECO:0000256" key="1">
    <source>
        <dbReference type="ARBA" id="ARBA00012995"/>
    </source>
</evidence>
<feature type="domain" description="Lactate/malate dehydrogenase C-terminal" evidence="8">
    <location>
        <begin position="174"/>
        <end position="331"/>
    </location>
</feature>
<dbReference type="eggNOG" id="KOG1494">
    <property type="taxonomic scope" value="Eukaryota"/>
</dbReference>
<dbReference type="STRING" id="7260.B4MY59"/>
<evidence type="ECO:0000313" key="9">
    <source>
        <dbReference type="EMBL" id="EDW77048.2"/>
    </source>
</evidence>
<dbReference type="GO" id="GO:0030060">
    <property type="term" value="F:L-malate dehydrogenase (NAD+) activity"/>
    <property type="evidence" value="ECO:0007669"/>
    <property type="project" value="UniProtKB-EC"/>
</dbReference>
<dbReference type="InterPro" id="IPR015955">
    <property type="entry name" value="Lactate_DH/Glyco_Ohase_4_C"/>
</dbReference>
<gene>
    <name evidence="9" type="primary">Dwil\GK22134</name>
    <name evidence="9" type="ORF">Dwil_GK22134</name>
</gene>
<organism evidence="9 10">
    <name type="scientific">Drosophila willistoni</name>
    <name type="common">Fruit fly</name>
    <dbReference type="NCBI Taxonomy" id="7260"/>
    <lineage>
        <taxon>Eukaryota</taxon>
        <taxon>Metazoa</taxon>
        <taxon>Ecdysozoa</taxon>
        <taxon>Arthropoda</taxon>
        <taxon>Hexapoda</taxon>
        <taxon>Insecta</taxon>
        <taxon>Pterygota</taxon>
        <taxon>Neoptera</taxon>
        <taxon>Endopterygota</taxon>
        <taxon>Diptera</taxon>
        <taxon>Brachycera</taxon>
        <taxon>Muscomorpha</taxon>
        <taxon>Ephydroidea</taxon>
        <taxon>Drosophilidae</taxon>
        <taxon>Drosophila</taxon>
        <taxon>Sophophora</taxon>
    </lineage>
</organism>
<dbReference type="EMBL" id="CH963894">
    <property type="protein sequence ID" value="EDW77048.2"/>
    <property type="molecule type" value="Genomic_DNA"/>
</dbReference>
<evidence type="ECO:0000256" key="5">
    <source>
        <dbReference type="ARBA" id="ARBA00023027"/>
    </source>
</evidence>
<dbReference type="AlphaFoldDB" id="B4MY59"/>
<evidence type="ECO:0000259" key="7">
    <source>
        <dbReference type="Pfam" id="PF00056"/>
    </source>
</evidence>
<dbReference type="PANTHER" id="PTHR11540:SF16">
    <property type="entry name" value="MALATE DEHYDROGENASE, MITOCHONDRIAL"/>
    <property type="match status" value="1"/>
</dbReference>
<protein>
    <recommendedName>
        <fullName evidence="2">Malate dehydrogenase, mitochondrial</fullName>
        <ecNumber evidence="1">1.1.1.37</ecNumber>
    </recommendedName>
</protein>
<dbReference type="InterPro" id="IPR001236">
    <property type="entry name" value="Lactate/malate_DH_N"/>
</dbReference>
<evidence type="ECO:0000256" key="4">
    <source>
        <dbReference type="ARBA" id="ARBA00023002"/>
    </source>
</evidence>
<dbReference type="PANTHER" id="PTHR11540">
    <property type="entry name" value="MALATE AND LACTATE DEHYDROGENASE"/>
    <property type="match status" value="1"/>
</dbReference>
<evidence type="ECO:0000313" key="10">
    <source>
        <dbReference type="Proteomes" id="UP000007798"/>
    </source>
</evidence>
<evidence type="ECO:0000256" key="6">
    <source>
        <dbReference type="RuleBase" id="RU003369"/>
    </source>
</evidence>
<name>B4MY59_DROWI</name>
<keyword evidence="5" id="KW-0520">NAD</keyword>
<reference evidence="9 10" key="1">
    <citation type="journal article" date="2007" name="Nature">
        <title>Evolution of genes and genomes on the Drosophila phylogeny.</title>
        <authorList>
            <consortium name="Drosophila 12 Genomes Consortium"/>
            <person name="Clark A.G."/>
            <person name="Eisen M.B."/>
            <person name="Smith D.R."/>
            <person name="Bergman C.M."/>
            <person name="Oliver B."/>
            <person name="Markow T.A."/>
            <person name="Kaufman T.C."/>
            <person name="Kellis M."/>
            <person name="Gelbart W."/>
            <person name="Iyer V.N."/>
            <person name="Pollard D.A."/>
            <person name="Sackton T.B."/>
            <person name="Larracuente A.M."/>
            <person name="Singh N.D."/>
            <person name="Abad J.P."/>
            <person name="Abt D.N."/>
            <person name="Adryan B."/>
            <person name="Aguade M."/>
            <person name="Akashi H."/>
            <person name="Anderson W.W."/>
            <person name="Aquadro C.F."/>
            <person name="Ardell D.H."/>
            <person name="Arguello R."/>
            <person name="Artieri C.G."/>
            <person name="Barbash D.A."/>
            <person name="Barker D."/>
            <person name="Barsanti P."/>
            <person name="Batterham P."/>
            <person name="Batzoglou S."/>
            <person name="Begun D."/>
            <person name="Bhutkar A."/>
            <person name="Blanco E."/>
            <person name="Bosak S.A."/>
            <person name="Bradley R.K."/>
            <person name="Brand A.D."/>
            <person name="Brent M.R."/>
            <person name="Brooks A.N."/>
            <person name="Brown R.H."/>
            <person name="Butlin R.K."/>
            <person name="Caggese C."/>
            <person name="Calvi B.R."/>
            <person name="Bernardo de Carvalho A."/>
            <person name="Caspi A."/>
            <person name="Castrezana S."/>
            <person name="Celniker S.E."/>
            <person name="Chang J.L."/>
            <person name="Chapple C."/>
            <person name="Chatterji S."/>
            <person name="Chinwalla A."/>
            <person name="Civetta A."/>
            <person name="Clifton S.W."/>
            <person name="Comeron J.M."/>
            <person name="Costello J.C."/>
            <person name="Coyne J.A."/>
            <person name="Daub J."/>
            <person name="David R.G."/>
            <person name="Delcher A.L."/>
            <person name="Delehaunty K."/>
            <person name="Do C.B."/>
            <person name="Ebling H."/>
            <person name="Edwards K."/>
            <person name="Eickbush T."/>
            <person name="Evans J.D."/>
            <person name="Filipski A."/>
            <person name="Findeiss S."/>
            <person name="Freyhult E."/>
            <person name="Fulton L."/>
            <person name="Fulton R."/>
            <person name="Garcia A.C."/>
            <person name="Gardiner A."/>
            <person name="Garfield D.A."/>
            <person name="Garvin B.E."/>
            <person name="Gibson G."/>
            <person name="Gilbert D."/>
            <person name="Gnerre S."/>
            <person name="Godfrey J."/>
            <person name="Good R."/>
            <person name="Gotea V."/>
            <person name="Gravely B."/>
            <person name="Greenberg A.J."/>
            <person name="Griffiths-Jones S."/>
            <person name="Gross S."/>
            <person name="Guigo R."/>
            <person name="Gustafson E.A."/>
            <person name="Haerty W."/>
            <person name="Hahn M.W."/>
            <person name="Halligan D.L."/>
            <person name="Halpern A.L."/>
            <person name="Halter G.M."/>
            <person name="Han M.V."/>
            <person name="Heger A."/>
            <person name="Hillier L."/>
            <person name="Hinrichs A.S."/>
            <person name="Holmes I."/>
            <person name="Hoskins R.A."/>
            <person name="Hubisz M.J."/>
            <person name="Hultmark D."/>
            <person name="Huntley M.A."/>
            <person name="Jaffe D.B."/>
            <person name="Jagadeeshan S."/>
            <person name="Jeck W.R."/>
            <person name="Johnson J."/>
            <person name="Jones C.D."/>
            <person name="Jordan W.C."/>
            <person name="Karpen G.H."/>
            <person name="Kataoka E."/>
            <person name="Keightley P.D."/>
            <person name="Kheradpour P."/>
            <person name="Kirkness E.F."/>
            <person name="Koerich L.B."/>
            <person name="Kristiansen K."/>
            <person name="Kudrna D."/>
            <person name="Kulathinal R.J."/>
            <person name="Kumar S."/>
            <person name="Kwok R."/>
            <person name="Lander E."/>
            <person name="Langley C.H."/>
            <person name="Lapoint R."/>
            <person name="Lazzaro B.P."/>
            <person name="Lee S.J."/>
            <person name="Levesque L."/>
            <person name="Li R."/>
            <person name="Lin C.F."/>
            <person name="Lin M.F."/>
            <person name="Lindblad-Toh K."/>
            <person name="Llopart A."/>
            <person name="Long M."/>
            <person name="Low L."/>
            <person name="Lozovsky E."/>
            <person name="Lu J."/>
            <person name="Luo M."/>
            <person name="Machado C.A."/>
            <person name="Makalowski W."/>
            <person name="Marzo M."/>
            <person name="Matsuda M."/>
            <person name="Matzkin L."/>
            <person name="McAllister B."/>
            <person name="McBride C.S."/>
            <person name="McKernan B."/>
            <person name="McKernan K."/>
            <person name="Mendez-Lago M."/>
            <person name="Minx P."/>
            <person name="Mollenhauer M.U."/>
            <person name="Montooth K."/>
            <person name="Mount S.M."/>
            <person name="Mu X."/>
            <person name="Myers E."/>
            <person name="Negre B."/>
            <person name="Newfeld S."/>
            <person name="Nielsen R."/>
            <person name="Noor M.A."/>
            <person name="O'Grady P."/>
            <person name="Pachter L."/>
            <person name="Papaceit M."/>
            <person name="Parisi M.J."/>
            <person name="Parisi M."/>
            <person name="Parts L."/>
            <person name="Pedersen J.S."/>
            <person name="Pesole G."/>
            <person name="Phillippy A.M."/>
            <person name="Ponting C.P."/>
            <person name="Pop M."/>
            <person name="Porcelli D."/>
            <person name="Powell J.R."/>
            <person name="Prohaska S."/>
            <person name="Pruitt K."/>
            <person name="Puig M."/>
            <person name="Quesneville H."/>
            <person name="Ram K.R."/>
            <person name="Rand D."/>
            <person name="Rasmussen M.D."/>
            <person name="Reed L.K."/>
            <person name="Reenan R."/>
            <person name="Reily A."/>
            <person name="Remington K.A."/>
            <person name="Rieger T.T."/>
            <person name="Ritchie M.G."/>
            <person name="Robin C."/>
            <person name="Rogers Y.H."/>
            <person name="Rohde C."/>
            <person name="Rozas J."/>
            <person name="Rubenfield M.J."/>
            <person name="Ruiz A."/>
            <person name="Russo S."/>
            <person name="Salzberg S.L."/>
            <person name="Sanchez-Gracia A."/>
            <person name="Saranga D.J."/>
            <person name="Sato H."/>
            <person name="Schaeffer S.W."/>
            <person name="Schatz M.C."/>
            <person name="Schlenke T."/>
            <person name="Schwartz R."/>
            <person name="Segarra C."/>
            <person name="Singh R.S."/>
            <person name="Sirot L."/>
            <person name="Sirota M."/>
            <person name="Sisneros N.B."/>
            <person name="Smith C.D."/>
            <person name="Smith T.F."/>
            <person name="Spieth J."/>
            <person name="Stage D.E."/>
            <person name="Stark A."/>
            <person name="Stephan W."/>
            <person name="Strausberg R.L."/>
            <person name="Strempel S."/>
            <person name="Sturgill D."/>
            <person name="Sutton G."/>
            <person name="Sutton G.G."/>
            <person name="Tao W."/>
            <person name="Teichmann S."/>
            <person name="Tobari Y.N."/>
            <person name="Tomimura Y."/>
            <person name="Tsolas J.M."/>
            <person name="Valente V.L."/>
            <person name="Venter E."/>
            <person name="Venter J.C."/>
            <person name="Vicario S."/>
            <person name="Vieira F.G."/>
            <person name="Vilella A.J."/>
            <person name="Villasante A."/>
            <person name="Walenz B."/>
            <person name="Wang J."/>
            <person name="Wasserman M."/>
            <person name="Watts T."/>
            <person name="Wilson D."/>
            <person name="Wilson R.K."/>
            <person name="Wing R.A."/>
            <person name="Wolfner M.F."/>
            <person name="Wong A."/>
            <person name="Wong G.K."/>
            <person name="Wu C.I."/>
            <person name="Wu G."/>
            <person name="Yamamoto D."/>
            <person name="Yang H.P."/>
            <person name="Yang S.P."/>
            <person name="Yorke J.A."/>
            <person name="Yoshida K."/>
            <person name="Zdobnov E."/>
            <person name="Zhang P."/>
            <person name="Zhang Y."/>
            <person name="Zimin A.V."/>
            <person name="Baldwin J."/>
            <person name="Abdouelleil A."/>
            <person name="Abdulkadir J."/>
            <person name="Abebe A."/>
            <person name="Abera B."/>
            <person name="Abreu J."/>
            <person name="Acer S.C."/>
            <person name="Aftuck L."/>
            <person name="Alexander A."/>
            <person name="An P."/>
            <person name="Anderson E."/>
            <person name="Anderson S."/>
            <person name="Arachi H."/>
            <person name="Azer M."/>
            <person name="Bachantsang P."/>
            <person name="Barry A."/>
            <person name="Bayul T."/>
            <person name="Berlin A."/>
            <person name="Bessette D."/>
            <person name="Bloom T."/>
            <person name="Blye J."/>
            <person name="Boguslavskiy L."/>
            <person name="Bonnet C."/>
            <person name="Boukhgalter B."/>
            <person name="Bourzgui I."/>
            <person name="Brown A."/>
            <person name="Cahill P."/>
            <person name="Channer S."/>
            <person name="Cheshatsang Y."/>
            <person name="Chuda L."/>
            <person name="Citroen M."/>
            <person name="Collymore A."/>
            <person name="Cooke P."/>
            <person name="Costello M."/>
            <person name="D'Aco K."/>
            <person name="Daza R."/>
            <person name="De Haan G."/>
            <person name="DeGray S."/>
            <person name="DeMaso C."/>
            <person name="Dhargay N."/>
            <person name="Dooley K."/>
            <person name="Dooley E."/>
            <person name="Doricent M."/>
            <person name="Dorje P."/>
            <person name="Dorjee K."/>
            <person name="Dupes A."/>
            <person name="Elong R."/>
            <person name="Falk J."/>
            <person name="Farina A."/>
            <person name="Faro S."/>
            <person name="Ferguson D."/>
            <person name="Fisher S."/>
            <person name="Foley C.D."/>
            <person name="Franke A."/>
            <person name="Friedrich D."/>
            <person name="Gadbois L."/>
            <person name="Gearin G."/>
            <person name="Gearin C.R."/>
            <person name="Giannoukos G."/>
            <person name="Goode T."/>
            <person name="Graham J."/>
            <person name="Grandbois E."/>
            <person name="Grewal S."/>
            <person name="Gyaltsen K."/>
            <person name="Hafez N."/>
            <person name="Hagos B."/>
            <person name="Hall J."/>
            <person name="Henson C."/>
            <person name="Hollinger A."/>
            <person name="Honan T."/>
            <person name="Huard M.D."/>
            <person name="Hughes L."/>
            <person name="Hurhula B."/>
            <person name="Husby M.E."/>
            <person name="Kamat A."/>
            <person name="Kanga B."/>
            <person name="Kashin S."/>
            <person name="Khazanovich D."/>
            <person name="Kisner P."/>
            <person name="Lance K."/>
            <person name="Lara M."/>
            <person name="Lee W."/>
            <person name="Lennon N."/>
            <person name="Letendre F."/>
            <person name="LeVine R."/>
            <person name="Lipovsky A."/>
            <person name="Liu X."/>
            <person name="Liu J."/>
            <person name="Liu S."/>
            <person name="Lokyitsang T."/>
            <person name="Lokyitsang Y."/>
            <person name="Lubonja R."/>
            <person name="Lui A."/>
            <person name="MacDonald P."/>
            <person name="Magnisalis V."/>
            <person name="Maru K."/>
            <person name="Matthews C."/>
            <person name="McCusker W."/>
            <person name="McDonough S."/>
            <person name="Mehta T."/>
            <person name="Meldrim J."/>
            <person name="Meneus L."/>
            <person name="Mihai O."/>
            <person name="Mihalev A."/>
            <person name="Mihova T."/>
            <person name="Mittelman R."/>
            <person name="Mlenga V."/>
            <person name="Montmayeur A."/>
            <person name="Mulrain L."/>
            <person name="Navidi A."/>
            <person name="Naylor J."/>
            <person name="Negash T."/>
            <person name="Nguyen T."/>
            <person name="Nguyen N."/>
            <person name="Nicol R."/>
            <person name="Norbu C."/>
            <person name="Norbu N."/>
            <person name="Novod N."/>
            <person name="O'Neill B."/>
            <person name="Osman S."/>
            <person name="Markiewicz E."/>
            <person name="Oyono O.L."/>
            <person name="Patti C."/>
            <person name="Phunkhang P."/>
            <person name="Pierre F."/>
            <person name="Priest M."/>
            <person name="Raghuraman S."/>
            <person name="Rege F."/>
            <person name="Reyes R."/>
            <person name="Rise C."/>
            <person name="Rogov P."/>
            <person name="Ross K."/>
            <person name="Ryan E."/>
            <person name="Settipalli S."/>
            <person name="Shea T."/>
            <person name="Sherpa N."/>
            <person name="Shi L."/>
            <person name="Shih D."/>
            <person name="Sparrow T."/>
            <person name="Spaulding J."/>
            <person name="Stalker J."/>
            <person name="Stange-Thomann N."/>
            <person name="Stavropoulos S."/>
            <person name="Stone C."/>
            <person name="Strader C."/>
            <person name="Tesfaye S."/>
            <person name="Thomson T."/>
            <person name="Thoulutsang Y."/>
            <person name="Thoulutsang D."/>
            <person name="Topham K."/>
            <person name="Topping I."/>
            <person name="Tsamla T."/>
            <person name="Vassiliev H."/>
            <person name="Vo A."/>
            <person name="Wangchuk T."/>
            <person name="Wangdi T."/>
            <person name="Weiand M."/>
            <person name="Wilkinson J."/>
            <person name="Wilson A."/>
            <person name="Yadav S."/>
            <person name="Young G."/>
            <person name="Yu Q."/>
            <person name="Zembek L."/>
            <person name="Zhong D."/>
            <person name="Zimmer A."/>
            <person name="Zwirko Z."/>
            <person name="Jaffe D.B."/>
            <person name="Alvarez P."/>
            <person name="Brockman W."/>
            <person name="Butler J."/>
            <person name="Chin C."/>
            <person name="Gnerre S."/>
            <person name="Grabherr M."/>
            <person name="Kleber M."/>
            <person name="Mauceli E."/>
            <person name="MacCallum I."/>
        </authorList>
    </citation>
    <scope>NUCLEOTIDE SEQUENCE [LARGE SCALE GENOMIC DNA]</scope>
    <source>
        <strain evidence="10">Tucson 14030-0811.24</strain>
    </source>
</reference>
<dbReference type="HOGENOM" id="CLU_2017656_0_0_1"/>
<dbReference type="InterPro" id="IPR022383">
    <property type="entry name" value="Lactate/malate_DH_C"/>
</dbReference>
<dbReference type="Gene3D" id="3.40.50.720">
    <property type="entry name" value="NAD(P)-binding Rossmann-like Domain"/>
    <property type="match status" value="1"/>
</dbReference>
<dbReference type="SUPFAM" id="SSF51735">
    <property type="entry name" value="NAD(P)-binding Rossmann-fold domains"/>
    <property type="match status" value="1"/>
</dbReference>
<dbReference type="KEGG" id="dwi:6643428"/>
<proteinExistence type="inferred from homology"/>
<dbReference type="SUPFAM" id="SSF56327">
    <property type="entry name" value="LDH C-terminal domain-like"/>
    <property type="match status" value="1"/>
</dbReference>
<dbReference type="GO" id="GO:0006099">
    <property type="term" value="P:tricarboxylic acid cycle"/>
    <property type="evidence" value="ECO:0007669"/>
    <property type="project" value="UniProtKB-KW"/>
</dbReference>
<keyword evidence="4 6" id="KW-0560">Oxidoreductase</keyword>
<comment type="similarity">
    <text evidence="6">Belongs to the LDH/MDH superfamily.</text>
</comment>
<feature type="domain" description="Lactate/malate dehydrogenase N-terminal" evidence="7">
    <location>
        <begin position="37"/>
        <end position="171"/>
    </location>
</feature>
<keyword evidence="3" id="KW-0816">Tricarboxylic acid cycle</keyword>
<evidence type="ECO:0000256" key="2">
    <source>
        <dbReference type="ARBA" id="ARBA00016075"/>
    </source>
</evidence>
<dbReference type="Proteomes" id="UP000007798">
    <property type="component" value="Unassembled WGS sequence"/>
</dbReference>
<keyword evidence="10" id="KW-1185">Reference proteome</keyword>
<accession>B4MY59</accession>
<dbReference type="EC" id="1.1.1.37" evidence="1"/>
<dbReference type="SMR" id="B4MY59"/>
<sequence length="355" mass="38386">MFSLVFGIKATARYFLCTKGLPFIAGRSDAGGRRGFKVSLVGSGGRVGQMLSLLLKKNPLIDQLHLHDMSASPTALEKVLSDICTKTEAKCFVGPEQLVESLTDANIVIFAVALPERPDTVDPIAGITSAVSLACPKALLAFVTQPINFVVPMAAEFLKAQNTYDPRRLFGVTTWHSLRIETFVSDVFNIDPARVSVPVIGGFSVDTSVPLLTQCCSDLREEKVDENSIIEKMENSEYHGLAAKTLGNLSKANAGALFIDSLLRGLNGEPDVIQCSFVGYEAPLCPFFATQVILGREGIQTNLGLPPLGSREEEALNRIVPVLLQNINDGVFMAKNTIDGDAKEANQEEEKTELN</sequence>
<dbReference type="Pfam" id="PF00056">
    <property type="entry name" value="Ldh_1_N"/>
    <property type="match status" value="1"/>
</dbReference>
<dbReference type="GO" id="GO:0005739">
    <property type="term" value="C:mitochondrion"/>
    <property type="evidence" value="ECO:0007669"/>
    <property type="project" value="TreeGrafter"/>
</dbReference>
<dbReference type="OrthoDB" id="755699at2759"/>
<evidence type="ECO:0000259" key="8">
    <source>
        <dbReference type="Pfam" id="PF02866"/>
    </source>
</evidence>
<dbReference type="Gene3D" id="3.90.110.10">
    <property type="entry name" value="Lactate dehydrogenase/glycoside hydrolase, family 4, C-terminal"/>
    <property type="match status" value="1"/>
</dbReference>